<dbReference type="AlphaFoldDB" id="A0A7S3ZJ87"/>
<evidence type="ECO:0000313" key="5">
    <source>
        <dbReference type="Proteomes" id="UP000789595"/>
    </source>
</evidence>
<gene>
    <name evidence="3" type="ORF">PCAL00307_LOCUS341</name>
    <name evidence="4" type="ORF">PECAL_3P06040</name>
</gene>
<dbReference type="InterPro" id="IPR001849">
    <property type="entry name" value="PH_domain"/>
</dbReference>
<feature type="domain" description="PH" evidence="2">
    <location>
        <begin position="35"/>
        <end position="145"/>
    </location>
</feature>
<reference evidence="4" key="2">
    <citation type="submission" date="2021-11" db="EMBL/GenBank/DDBJ databases">
        <authorList>
            <consortium name="Genoscope - CEA"/>
            <person name="William W."/>
        </authorList>
    </citation>
    <scope>NUCLEOTIDE SEQUENCE</scope>
</reference>
<proteinExistence type="predicted"/>
<dbReference type="EMBL" id="CAKKNE010000003">
    <property type="protein sequence ID" value="CAH0370704.1"/>
    <property type="molecule type" value="Genomic_DNA"/>
</dbReference>
<dbReference type="Proteomes" id="UP000789595">
    <property type="component" value="Unassembled WGS sequence"/>
</dbReference>
<feature type="region of interest" description="Disordered" evidence="1">
    <location>
        <begin position="1"/>
        <end position="22"/>
    </location>
</feature>
<sequence>MGATKARTPPPPKRKGSTSPMLTNLLNALSPTKEDKIFTGVLEKRSRDGTWKPKAFYVHGTVLCYYLEGQDGVEDGPHASLNLLSVESIETKVGKDGQKKIKLWVSQSPSRRRPVELRAAPKKSFFGPDQPPLEKWETAFRAFVDRARENGARQRWLAKQNPSRMRRARKSLSRTFFGPSDAAKKREAECLRAREDIFAFYRKHNPEKLKGCNDIITKYKAAGVDEPALLEAIRKKYGRPPLAAIQSGGGAQ</sequence>
<dbReference type="EMBL" id="HBIW01000413">
    <property type="protein sequence ID" value="CAE0684907.1"/>
    <property type="molecule type" value="Transcribed_RNA"/>
</dbReference>
<evidence type="ECO:0000313" key="4">
    <source>
        <dbReference type="EMBL" id="CAH0370704.1"/>
    </source>
</evidence>
<accession>A0A7S3ZJ87</accession>
<dbReference type="PROSITE" id="PS50003">
    <property type="entry name" value="PH_DOMAIN"/>
    <property type="match status" value="1"/>
</dbReference>
<protein>
    <recommendedName>
        <fullName evidence="2">PH domain-containing protein</fullName>
    </recommendedName>
</protein>
<keyword evidence="5" id="KW-1185">Reference proteome</keyword>
<organism evidence="3">
    <name type="scientific">Pelagomonas calceolata</name>
    <dbReference type="NCBI Taxonomy" id="35677"/>
    <lineage>
        <taxon>Eukaryota</taxon>
        <taxon>Sar</taxon>
        <taxon>Stramenopiles</taxon>
        <taxon>Ochrophyta</taxon>
        <taxon>Pelagophyceae</taxon>
        <taxon>Pelagomonadales</taxon>
        <taxon>Pelagomonadaceae</taxon>
        <taxon>Pelagomonas</taxon>
    </lineage>
</organism>
<evidence type="ECO:0000256" key="1">
    <source>
        <dbReference type="SAM" id="MobiDB-lite"/>
    </source>
</evidence>
<reference evidence="3" key="1">
    <citation type="submission" date="2021-01" db="EMBL/GenBank/DDBJ databases">
        <authorList>
            <person name="Corre E."/>
            <person name="Pelletier E."/>
            <person name="Niang G."/>
            <person name="Scheremetjew M."/>
            <person name="Finn R."/>
            <person name="Kale V."/>
            <person name="Holt S."/>
            <person name="Cochrane G."/>
            <person name="Meng A."/>
            <person name="Brown T."/>
            <person name="Cohen L."/>
        </authorList>
    </citation>
    <scope>NUCLEOTIDE SEQUENCE</scope>
    <source>
        <strain evidence="3">CCMP1756</strain>
    </source>
</reference>
<evidence type="ECO:0000313" key="3">
    <source>
        <dbReference type="EMBL" id="CAE0684907.1"/>
    </source>
</evidence>
<name>A0A7S3ZJ87_9STRA</name>
<evidence type="ECO:0000259" key="2">
    <source>
        <dbReference type="PROSITE" id="PS50003"/>
    </source>
</evidence>
<dbReference type="SUPFAM" id="SSF50729">
    <property type="entry name" value="PH domain-like"/>
    <property type="match status" value="1"/>
</dbReference>